<sequence length="203" mass="22369">MSMPWEPFQLPPKVAHESQLSDMVLSCEKSYQQRQQPFVTDARIGTLQKQSVSYPTALAETYPYEPSIASSASSSVSSVFSDTASQTSSASSNSQAEVDELSSDHSNAPSLNEFNLTTFYPGVYHGQQPFLAAKNPAISIQVPAQAPLELRRNPRRCSLVGDQRPPPLVRQSERKVNFVDNLVGELTFPPSFFPYTSTAETYV</sequence>
<proteinExistence type="predicted"/>
<feature type="region of interest" description="Disordered" evidence="1">
    <location>
        <begin position="85"/>
        <end position="107"/>
    </location>
</feature>
<dbReference type="OrthoDB" id="5430629at2759"/>
<evidence type="ECO:0000313" key="2">
    <source>
        <dbReference type="EMBL" id="KAF2237868.1"/>
    </source>
</evidence>
<keyword evidence="3" id="KW-1185">Reference proteome</keyword>
<accession>A0A6A6HJ82</accession>
<organism evidence="2 3">
    <name type="scientific">Viridothelium virens</name>
    <name type="common">Speckled blister lichen</name>
    <name type="synonym">Trypethelium virens</name>
    <dbReference type="NCBI Taxonomy" id="1048519"/>
    <lineage>
        <taxon>Eukaryota</taxon>
        <taxon>Fungi</taxon>
        <taxon>Dikarya</taxon>
        <taxon>Ascomycota</taxon>
        <taxon>Pezizomycotina</taxon>
        <taxon>Dothideomycetes</taxon>
        <taxon>Dothideomycetes incertae sedis</taxon>
        <taxon>Trypetheliales</taxon>
        <taxon>Trypetheliaceae</taxon>
        <taxon>Viridothelium</taxon>
    </lineage>
</organism>
<evidence type="ECO:0000256" key="1">
    <source>
        <dbReference type="SAM" id="MobiDB-lite"/>
    </source>
</evidence>
<feature type="compositionally biased region" description="Low complexity" evidence="1">
    <location>
        <begin position="85"/>
        <end position="96"/>
    </location>
</feature>
<name>A0A6A6HJ82_VIRVR</name>
<protein>
    <submittedName>
        <fullName evidence="2">Uncharacterized protein</fullName>
    </submittedName>
</protein>
<gene>
    <name evidence="2" type="ORF">EV356DRAFT_573874</name>
</gene>
<reference evidence="2" key="1">
    <citation type="journal article" date="2020" name="Stud. Mycol.">
        <title>101 Dothideomycetes genomes: a test case for predicting lifestyles and emergence of pathogens.</title>
        <authorList>
            <person name="Haridas S."/>
            <person name="Albert R."/>
            <person name="Binder M."/>
            <person name="Bloem J."/>
            <person name="Labutti K."/>
            <person name="Salamov A."/>
            <person name="Andreopoulos B."/>
            <person name="Baker S."/>
            <person name="Barry K."/>
            <person name="Bills G."/>
            <person name="Bluhm B."/>
            <person name="Cannon C."/>
            <person name="Castanera R."/>
            <person name="Culley D."/>
            <person name="Daum C."/>
            <person name="Ezra D."/>
            <person name="Gonzalez J."/>
            <person name="Henrissat B."/>
            <person name="Kuo A."/>
            <person name="Liang C."/>
            <person name="Lipzen A."/>
            <person name="Lutzoni F."/>
            <person name="Magnuson J."/>
            <person name="Mondo S."/>
            <person name="Nolan M."/>
            <person name="Ohm R."/>
            <person name="Pangilinan J."/>
            <person name="Park H.-J."/>
            <person name="Ramirez L."/>
            <person name="Alfaro M."/>
            <person name="Sun H."/>
            <person name="Tritt A."/>
            <person name="Yoshinaga Y."/>
            <person name="Zwiers L.-H."/>
            <person name="Turgeon B."/>
            <person name="Goodwin S."/>
            <person name="Spatafora J."/>
            <person name="Crous P."/>
            <person name="Grigoriev I."/>
        </authorList>
    </citation>
    <scope>NUCLEOTIDE SEQUENCE</scope>
    <source>
        <strain evidence="2">Tuck. ex Michener</strain>
    </source>
</reference>
<dbReference type="Proteomes" id="UP000800092">
    <property type="component" value="Unassembled WGS sequence"/>
</dbReference>
<evidence type="ECO:0000313" key="3">
    <source>
        <dbReference type="Proteomes" id="UP000800092"/>
    </source>
</evidence>
<dbReference type="AlphaFoldDB" id="A0A6A6HJ82"/>
<dbReference type="EMBL" id="ML991778">
    <property type="protein sequence ID" value="KAF2237868.1"/>
    <property type="molecule type" value="Genomic_DNA"/>
</dbReference>